<evidence type="ECO:0000259" key="3">
    <source>
        <dbReference type="PROSITE" id="PS50835"/>
    </source>
</evidence>
<reference evidence="5" key="2">
    <citation type="journal article" date="2013" name="Nat. Commun.">
        <title>Genome of the Chinese tree shrew.</title>
        <authorList>
            <person name="Fan Y."/>
            <person name="Huang Z.Y."/>
            <person name="Cao C.C."/>
            <person name="Chen C.S."/>
            <person name="Chen Y.X."/>
            <person name="Fan D.D."/>
            <person name="He J."/>
            <person name="Hou H.L."/>
            <person name="Hu L."/>
            <person name="Hu X.T."/>
            <person name="Jiang X.T."/>
            <person name="Lai R."/>
            <person name="Lang Y.S."/>
            <person name="Liang B."/>
            <person name="Liao S.G."/>
            <person name="Mu D."/>
            <person name="Ma Y.Y."/>
            <person name="Niu Y.Y."/>
            <person name="Sun X.Q."/>
            <person name="Xia J.Q."/>
            <person name="Xiao J."/>
            <person name="Xiong Z.Q."/>
            <person name="Xu L."/>
            <person name="Yang L."/>
            <person name="Zhang Y."/>
            <person name="Zhao W."/>
            <person name="Zhao X.D."/>
            <person name="Zheng Y.T."/>
            <person name="Zhou J.M."/>
            <person name="Zhu Y.B."/>
            <person name="Zhang G.J."/>
            <person name="Wang J."/>
            <person name="Yao Y.G."/>
        </authorList>
    </citation>
    <scope>NUCLEOTIDE SEQUENCE [LARGE SCALE GENOMIC DNA]</scope>
</reference>
<feature type="compositionally biased region" description="Basic and acidic residues" evidence="1">
    <location>
        <begin position="124"/>
        <end position="158"/>
    </location>
</feature>
<proteinExistence type="predicted"/>
<sequence length="158" mass="17441">MTWAPLLLTFLTQYTGTVAQARLTQVPSVSQILGHTVTLTCTGNSNNVGYEGAAWLQQHPGLVPKLLTHRNNNRALGVSERFSGSRSGDIASLTISDLQPEDEADYYCTAWDRSVGAHSAPDQRGSETKTRELPWRHSAESPHRALRTLDPDRNKECL</sequence>
<organism evidence="4 5">
    <name type="scientific">Tupaia chinensis</name>
    <name type="common">Chinese tree shrew</name>
    <name type="synonym">Tupaia belangeri chinensis</name>
    <dbReference type="NCBI Taxonomy" id="246437"/>
    <lineage>
        <taxon>Eukaryota</taxon>
        <taxon>Metazoa</taxon>
        <taxon>Chordata</taxon>
        <taxon>Craniata</taxon>
        <taxon>Vertebrata</taxon>
        <taxon>Euteleostomi</taxon>
        <taxon>Mammalia</taxon>
        <taxon>Eutheria</taxon>
        <taxon>Euarchontoglires</taxon>
        <taxon>Scandentia</taxon>
        <taxon>Tupaiidae</taxon>
        <taxon>Tupaia</taxon>
    </lineage>
</organism>
<feature type="region of interest" description="Disordered" evidence="1">
    <location>
        <begin position="116"/>
        <end position="158"/>
    </location>
</feature>
<dbReference type="InterPro" id="IPR050150">
    <property type="entry name" value="IgV_Light_Chain"/>
</dbReference>
<dbReference type="InterPro" id="IPR007110">
    <property type="entry name" value="Ig-like_dom"/>
</dbReference>
<dbReference type="SMART" id="SM00409">
    <property type="entry name" value="IG"/>
    <property type="match status" value="1"/>
</dbReference>
<accession>L9KRB3</accession>
<evidence type="ECO:0000313" key="5">
    <source>
        <dbReference type="Proteomes" id="UP000011518"/>
    </source>
</evidence>
<feature type="signal peptide" evidence="2">
    <location>
        <begin position="1"/>
        <end position="19"/>
    </location>
</feature>
<dbReference type="SUPFAM" id="SSF48726">
    <property type="entry name" value="Immunoglobulin"/>
    <property type="match status" value="1"/>
</dbReference>
<feature type="chain" id="PRO_5003999686" evidence="2">
    <location>
        <begin position="20"/>
        <end position="158"/>
    </location>
</feature>
<dbReference type="PROSITE" id="PS50835">
    <property type="entry name" value="IG_LIKE"/>
    <property type="match status" value="1"/>
</dbReference>
<dbReference type="Pfam" id="PF07686">
    <property type="entry name" value="V-set"/>
    <property type="match status" value="1"/>
</dbReference>
<dbReference type="EMBL" id="KB320764">
    <property type="protein sequence ID" value="ELW63727.1"/>
    <property type="molecule type" value="Genomic_DNA"/>
</dbReference>
<name>L9KRB3_TUPCH</name>
<feature type="domain" description="Ig-like" evidence="3">
    <location>
        <begin position="5"/>
        <end position="110"/>
    </location>
</feature>
<evidence type="ECO:0000313" key="4">
    <source>
        <dbReference type="EMBL" id="ELW63727.1"/>
    </source>
</evidence>
<dbReference type="InterPro" id="IPR036179">
    <property type="entry name" value="Ig-like_dom_sf"/>
</dbReference>
<dbReference type="FunCoup" id="L9KRB3">
    <property type="interactions" value="53"/>
</dbReference>
<dbReference type="InterPro" id="IPR013106">
    <property type="entry name" value="Ig_V-set"/>
</dbReference>
<evidence type="ECO:0000256" key="2">
    <source>
        <dbReference type="SAM" id="SignalP"/>
    </source>
</evidence>
<dbReference type="PANTHER" id="PTHR23267">
    <property type="entry name" value="IMMUNOGLOBULIN LIGHT CHAIN"/>
    <property type="match status" value="1"/>
</dbReference>
<keyword evidence="5" id="KW-1185">Reference proteome</keyword>
<dbReference type="InParanoid" id="L9KRB3"/>
<keyword evidence="2" id="KW-0732">Signal</keyword>
<dbReference type="STRING" id="246437.L9KRB3"/>
<gene>
    <name evidence="4" type="ORF">TREES_T100009966</name>
</gene>
<dbReference type="SMART" id="SM00406">
    <property type="entry name" value="IGv"/>
    <property type="match status" value="1"/>
</dbReference>
<dbReference type="Gene3D" id="2.60.40.10">
    <property type="entry name" value="Immunoglobulins"/>
    <property type="match status" value="1"/>
</dbReference>
<dbReference type="Proteomes" id="UP000011518">
    <property type="component" value="Unassembled WGS sequence"/>
</dbReference>
<dbReference type="InterPro" id="IPR013783">
    <property type="entry name" value="Ig-like_fold"/>
</dbReference>
<protein>
    <submittedName>
        <fullName evidence="4">Ig lambda chain V-I region BL2</fullName>
    </submittedName>
</protein>
<evidence type="ECO:0000256" key="1">
    <source>
        <dbReference type="SAM" id="MobiDB-lite"/>
    </source>
</evidence>
<dbReference type="InterPro" id="IPR003599">
    <property type="entry name" value="Ig_sub"/>
</dbReference>
<dbReference type="AlphaFoldDB" id="L9KRB3"/>
<reference evidence="5" key="1">
    <citation type="submission" date="2012-07" db="EMBL/GenBank/DDBJ databases">
        <title>Genome of the Chinese tree shrew, a rising model animal genetically related to primates.</title>
        <authorList>
            <person name="Zhang G."/>
            <person name="Fan Y."/>
            <person name="Yao Y."/>
            <person name="Huang Z."/>
        </authorList>
    </citation>
    <scope>NUCLEOTIDE SEQUENCE [LARGE SCALE GENOMIC DNA]</scope>
</reference>